<dbReference type="InterPro" id="IPR052762">
    <property type="entry name" value="PCW_deacetylase/CE"/>
</dbReference>
<keyword evidence="1" id="KW-0812">Transmembrane</keyword>
<dbReference type="Gene3D" id="3.40.50.1110">
    <property type="entry name" value="SGNH hydrolase"/>
    <property type="match status" value="1"/>
</dbReference>
<evidence type="ECO:0008006" key="3">
    <source>
        <dbReference type="Google" id="ProtNLM"/>
    </source>
</evidence>
<proteinExistence type="predicted"/>
<keyword evidence="1" id="KW-0472">Membrane</keyword>
<keyword evidence="1" id="KW-1133">Transmembrane helix</keyword>
<reference evidence="2" key="1">
    <citation type="submission" date="2021-01" db="EMBL/GenBank/DDBJ databases">
        <authorList>
            <person name="Corre E."/>
            <person name="Pelletier E."/>
            <person name="Niang G."/>
            <person name="Scheremetjew M."/>
            <person name="Finn R."/>
            <person name="Kale V."/>
            <person name="Holt S."/>
            <person name="Cochrane G."/>
            <person name="Meng A."/>
            <person name="Brown T."/>
            <person name="Cohen L."/>
        </authorList>
    </citation>
    <scope>NUCLEOTIDE SEQUENCE</scope>
    <source>
        <strain evidence="2">CCMP3278</strain>
    </source>
</reference>
<dbReference type="PANTHER" id="PTHR37834">
    <property type="entry name" value="GDSL-LIKE LIPASE/ACYLHYDROLASE DOMAIN PROTEIN (AFU_ORTHOLOGUE AFUA_2G00620)"/>
    <property type="match status" value="1"/>
</dbReference>
<sequence>MNGGSNRNDLQEDGGHYGSVSTFVESRNDAWIMRDTRNRFFHSISYQNQSSIFGIALVLSFVLISIILISSSTLSESSKIQHQPLERPIETMETSNRTVINATNPLVVVHGRARNTTDGYRFDWAATTFQFTVINTTLVEILLDGGKSTYSVTVFDQDGTEVQKSMFRTDNDKLSVYKLIENLIRSKPYTIQLMRLLEPSYIQVFDVGLGPATFAKILLDKEFSGALVKVNQNKEEANFYGVKKLQVVGDSYAVGVCSLGLPQWTVEDVKENIFTASNVEYGWPYLFAKDVHLELDLVASSSRGIVIDQFHSGSETMIKMLERTVLADGLEEFNKWNYTASQKADLVLIVLGSNDFSVRPYVSTPAFLAAYQEFLEKVISLNSLQSRSSRVVSICGGGNPADSERPCNYVKYVAKQLNTTYIHLNSDLITFPANEGCLQHYNTLGQKIFASAIKESLSDLFRDKKI</sequence>
<organism evidence="2">
    <name type="scientific">Timspurckia oligopyrenoides</name>
    <dbReference type="NCBI Taxonomy" id="708627"/>
    <lineage>
        <taxon>Eukaryota</taxon>
        <taxon>Rhodophyta</taxon>
        <taxon>Bangiophyceae</taxon>
        <taxon>Porphyridiales</taxon>
        <taxon>Porphyridiaceae</taxon>
        <taxon>Timspurckia</taxon>
    </lineage>
</organism>
<accession>A0A7S1EQN7</accession>
<protein>
    <recommendedName>
        <fullName evidence="3">SGNH hydrolase-type esterase domain-containing protein</fullName>
    </recommendedName>
</protein>
<feature type="transmembrane region" description="Helical" evidence="1">
    <location>
        <begin position="52"/>
        <end position="74"/>
    </location>
</feature>
<name>A0A7S1EQN7_9RHOD</name>
<evidence type="ECO:0000256" key="1">
    <source>
        <dbReference type="SAM" id="Phobius"/>
    </source>
</evidence>
<dbReference type="PANTHER" id="PTHR37834:SF2">
    <property type="entry name" value="ESTERASE, SGNH HYDROLASE-TYPE"/>
    <property type="match status" value="1"/>
</dbReference>
<gene>
    <name evidence="2" type="ORF">TOLI1172_LOCUS2086</name>
</gene>
<dbReference type="AlphaFoldDB" id="A0A7S1EQN7"/>
<dbReference type="EMBL" id="HBFP01002911">
    <property type="protein sequence ID" value="CAD8817697.1"/>
    <property type="molecule type" value="Transcribed_RNA"/>
</dbReference>
<dbReference type="SUPFAM" id="SSF52266">
    <property type="entry name" value="SGNH hydrolase"/>
    <property type="match status" value="1"/>
</dbReference>
<evidence type="ECO:0000313" key="2">
    <source>
        <dbReference type="EMBL" id="CAD8817697.1"/>
    </source>
</evidence>
<dbReference type="InterPro" id="IPR036514">
    <property type="entry name" value="SGNH_hydro_sf"/>
</dbReference>
<dbReference type="Gene3D" id="2.60.120.260">
    <property type="entry name" value="Galactose-binding domain-like"/>
    <property type="match status" value="1"/>
</dbReference>